<evidence type="ECO:0000256" key="3">
    <source>
        <dbReference type="ARBA" id="ARBA00022692"/>
    </source>
</evidence>
<keyword evidence="3" id="KW-0812">Transmembrane</keyword>
<evidence type="ECO:0000256" key="7">
    <source>
        <dbReference type="ARBA" id="ARBA00022989"/>
    </source>
</evidence>
<feature type="compositionally biased region" description="Low complexity" evidence="12">
    <location>
        <begin position="892"/>
        <end position="907"/>
    </location>
</feature>
<dbReference type="Gene3D" id="2.60.40.1120">
    <property type="entry name" value="Carboxypeptidase-like, regulatory domain"/>
    <property type="match status" value="1"/>
</dbReference>
<evidence type="ECO:0000313" key="15">
    <source>
        <dbReference type="Proteomes" id="UP001149411"/>
    </source>
</evidence>
<dbReference type="GO" id="GO:0006508">
    <property type="term" value="P:proteolysis"/>
    <property type="evidence" value="ECO:0007669"/>
    <property type="project" value="UniProtKB-KW"/>
</dbReference>
<feature type="compositionally biased region" description="Polar residues" evidence="12">
    <location>
        <begin position="823"/>
        <end position="844"/>
    </location>
</feature>
<keyword evidence="6 10" id="KW-0720">Serine protease</keyword>
<feature type="compositionally biased region" description="Low complexity" evidence="12">
    <location>
        <begin position="641"/>
        <end position="652"/>
    </location>
</feature>
<dbReference type="PROSITE" id="PS00136">
    <property type="entry name" value="SUBTILASE_ASP"/>
    <property type="match status" value="1"/>
</dbReference>
<evidence type="ECO:0000256" key="11">
    <source>
        <dbReference type="RuleBase" id="RU003355"/>
    </source>
</evidence>
<dbReference type="InterPro" id="IPR022398">
    <property type="entry name" value="Peptidase_S8_His-AS"/>
</dbReference>
<dbReference type="EMBL" id="RKLV01000001">
    <property type="protein sequence ID" value="MCX2817776.1"/>
    <property type="molecule type" value="Genomic_DNA"/>
</dbReference>
<dbReference type="InterPro" id="IPR008969">
    <property type="entry name" value="CarboxyPept-like_regulatory"/>
</dbReference>
<dbReference type="InterPro" id="IPR023828">
    <property type="entry name" value="Peptidase_S8_Ser-AS"/>
</dbReference>
<dbReference type="PROSITE" id="PS51892">
    <property type="entry name" value="SUBTILASE"/>
    <property type="match status" value="1"/>
</dbReference>
<feature type="compositionally biased region" description="Polar residues" evidence="12">
    <location>
        <begin position="554"/>
        <end position="580"/>
    </location>
</feature>
<comment type="similarity">
    <text evidence="10 11">Belongs to the peptidase S8 family.</text>
</comment>
<feature type="domain" description="PKD" evidence="13">
    <location>
        <begin position="550"/>
        <end position="634"/>
    </location>
</feature>
<feature type="compositionally biased region" description="Polar residues" evidence="12">
    <location>
        <begin position="1005"/>
        <end position="1016"/>
    </location>
</feature>
<evidence type="ECO:0000256" key="2">
    <source>
        <dbReference type="ARBA" id="ARBA00022670"/>
    </source>
</evidence>
<keyword evidence="8" id="KW-0472">Membrane</keyword>
<dbReference type="Pfam" id="PF00082">
    <property type="entry name" value="Peptidase_S8"/>
    <property type="match status" value="1"/>
</dbReference>
<dbReference type="InterPro" id="IPR035986">
    <property type="entry name" value="PKD_dom_sf"/>
</dbReference>
<evidence type="ECO:0000259" key="13">
    <source>
        <dbReference type="PROSITE" id="PS50093"/>
    </source>
</evidence>
<keyword evidence="5 10" id="KW-0378">Hydrolase</keyword>
<feature type="domain" description="PKD" evidence="13">
    <location>
        <begin position="913"/>
        <end position="999"/>
    </location>
</feature>
<evidence type="ECO:0000256" key="5">
    <source>
        <dbReference type="ARBA" id="ARBA00022801"/>
    </source>
</evidence>
<feature type="compositionally biased region" description="Polar residues" evidence="12">
    <location>
        <begin position="918"/>
        <end position="941"/>
    </location>
</feature>
<dbReference type="Pfam" id="PF18911">
    <property type="entry name" value="PKD_4"/>
    <property type="match status" value="6"/>
</dbReference>
<dbReference type="InterPro" id="IPR015500">
    <property type="entry name" value="Peptidase_S8_subtilisin-rel"/>
</dbReference>
<feature type="compositionally biased region" description="Low complexity" evidence="12">
    <location>
        <begin position="845"/>
        <end position="856"/>
    </location>
</feature>
<dbReference type="SMART" id="SM00089">
    <property type="entry name" value="PKD"/>
    <property type="match status" value="6"/>
</dbReference>
<dbReference type="InterPro" id="IPR023827">
    <property type="entry name" value="Peptidase_S8_Asp-AS"/>
</dbReference>
<dbReference type="PANTHER" id="PTHR46730:SF4">
    <property type="entry name" value="POLYCYSTIC KIDNEY DISEASE PROTEIN 1-LIKE 1"/>
    <property type="match status" value="1"/>
</dbReference>
<feature type="region of interest" description="Disordered" evidence="12">
    <location>
        <begin position="892"/>
        <end position="941"/>
    </location>
</feature>
<feature type="active site" description="Charge relay system" evidence="9 10">
    <location>
        <position position="405"/>
    </location>
</feature>
<evidence type="ECO:0000313" key="14">
    <source>
        <dbReference type="EMBL" id="MCX2817776.1"/>
    </source>
</evidence>
<feature type="compositionally biased region" description="Polar residues" evidence="12">
    <location>
        <begin position="717"/>
        <end position="727"/>
    </location>
</feature>
<proteinExistence type="inferred from homology"/>
<protein>
    <submittedName>
        <fullName evidence="14">PKD domain-containing protein</fullName>
    </submittedName>
</protein>
<feature type="region of interest" description="Disordered" evidence="12">
    <location>
        <begin position="711"/>
        <end position="760"/>
    </location>
</feature>
<feature type="active site" description="Charge relay system" evidence="9 10">
    <location>
        <position position="187"/>
    </location>
</feature>
<dbReference type="Gene3D" id="3.40.50.200">
    <property type="entry name" value="Peptidase S8/S53 domain"/>
    <property type="match status" value="1"/>
</dbReference>
<dbReference type="PRINTS" id="PR00723">
    <property type="entry name" value="SUBTILISIN"/>
</dbReference>
<dbReference type="InterPro" id="IPR013783">
    <property type="entry name" value="Ig-like_fold"/>
</dbReference>
<feature type="domain" description="PKD" evidence="13">
    <location>
        <begin position="1001"/>
        <end position="1087"/>
    </location>
</feature>
<keyword evidence="2 10" id="KW-0645">Protease</keyword>
<name>A0A9Q4GHY2_9EURY</name>
<comment type="subcellular location">
    <subcellularLocation>
        <location evidence="1">Membrane</location>
        <topology evidence="1">Multi-pass membrane protein</topology>
    </subcellularLocation>
</comment>
<evidence type="ECO:0000256" key="9">
    <source>
        <dbReference type="PIRSR" id="PIRSR615500-1"/>
    </source>
</evidence>
<dbReference type="Gene3D" id="2.60.40.10">
    <property type="entry name" value="Immunoglobulins"/>
    <property type="match status" value="6"/>
</dbReference>
<feature type="region of interest" description="Disordered" evidence="12">
    <location>
        <begin position="539"/>
        <end position="584"/>
    </location>
</feature>
<feature type="domain" description="PKD" evidence="13">
    <location>
        <begin position="638"/>
        <end position="728"/>
    </location>
</feature>
<feature type="compositionally biased region" description="Polar residues" evidence="12">
    <location>
        <begin position="617"/>
        <end position="640"/>
    </location>
</feature>
<dbReference type="SUPFAM" id="SSF49464">
    <property type="entry name" value="Carboxypeptidase regulatory domain-like"/>
    <property type="match status" value="1"/>
</dbReference>
<dbReference type="PROSITE" id="PS00137">
    <property type="entry name" value="SUBTILASE_HIS"/>
    <property type="match status" value="1"/>
</dbReference>
<dbReference type="Pfam" id="PF13620">
    <property type="entry name" value="CarboxypepD_reg"/>
    <property type="match status" value="1"/>
</dbReference>
<dbReference type="SUPFAM" id="SSF52743">
    <property type="entry name" value="Subtilisin-like"/>
    <property type="match status" value="1"/>
</dbReference>
<dbReference type="GO" id="GO:0004252">
    <property type="term" value="F:serine-type endopeptidase activity"/>
    <property type="evidence" value="ECO:0007669"/>
    <property type="project" value="UniProtKB-UniRule"/>
</dbReference>
<feature type="region of interest" description="Disordered" evidence="12">
    <location>
        <begin position="987"/>
        <end position="1016"/>
    </location>
</feature>
<feature type="compositionally biased region" description="Polar residues" evidence="12">
    <location>
        <begin position="1214"/>
        <end position="1235"/>
    </location>
</feature>
<evidence type="ECO:0000256" key="6">
    <source>
        <dbReference type="ARBA" id="ARBA00022825"/>
    </source>
</evidence>
<dbReference type="InterPro" id="IPR000601">
    <property type="entry name" value="PKD_dom"/>
</dbReference>
<dbReference type="CDD" id="cd00146">
    <property type="entry name" value="PKD"/>
    <property type="match status" value="5"/>
</dbReference>
<feature type="region of interest" description="Disordered" evidence="12">
    <location>
        <begin position="1073"/>
        <end position="1109"/>
    </location>
</feature>
<feature type="region of interest" description="Disordered" evidence="12">
    <location>
        <begin position="1199"/>
        <end position="1235"/>
    </location>
</feature>
<feature type="region of interest" description="Disordered" evidence="12">
    <location>
        <begin position="617"/>
        <end position="652"/>
    </location>
</feature>
<accession>A0A9Q4GHY2</accession>
<feature type="compositionally biased region" description="Polar residues" evidence="12">
    <location>
        <begin position="735"/>
        <end position="752"/>
    </location>
</feature>
<dbReference type="PROSITE" id="PS00138">
    <property type="entry name" value="SUBTILASE_SER"/>
    <property type="match status" value="1"/>
</dbReference>
<feature type="region of interest" description="Disordered" evidence="12">
    <location>
        <begin position="817"/>
        <end position="856"/>
    </location>
</feature>
<reference evidence="14" key="1">
    <citation type="submission" date="2022-09" db="EMBL/GenBank/DDBJ databases">
        <title>Haloadaptaus new haloarchaeum isolated from saline soil.</title>
        <authorList>
            <person name="Duran-Viseras A."/>
            <person name="Sanchez-Porro C."/>
            <person name="Ventosa A."/>
        </authorList>
    </citation>
    <scope>NUCLEOTIDE SEQUENCE</scope>
    <source>
        <strain evidence="14">F3-133</strain>
    </source>
</reference>
<dbReference type="GO" id="GO:0005261">
    <property type="term" value="F:monoatomic cation channel activity"/>
    <property type="evidence" value="ECO:0007669"/>
    <property type="project" value="TreeGrafter"/>
</dbReference>
<dbReference type="InterPro" id="IPR000209">
    <property type="entry name" value="Peptidase_S8/S53_dom"/>
</dbReference>
<feature type="compositionally biased region" description="Low complexity" evidence="12">
    <location>
        <begin position="987"/>
        <end position="1004"/>
    </location>
</feature>
<evidence type="ECO:0000256" key="10">
    <source>
        <dbReference type="PROSITE-ProRule" id="PRU01240"/>
    </source>
</evidence>
<evidence type="ECO:0000256" key="1">
    <source>
        <dbReference type="ARBA" id="ARBA00004141"/>
    </source>
</evidence>
<comment type="caution">
    <text evidence="14">The sequence shown here is derived from an EMBL/GenBank/DDBJ whole genome shotgun (WGS) entry which is preliminary data.</text>
</comment>
<dbReference type="InterPro" id="IPR022409">
    <property type="entry name" value="PKD/Chitinase_dom"/>
</dbReference>
<dbReference type="PANTHER" id="PTHR46730">
    <property type="entry name" value="POLYCYSTIN-1"/>
    <property type="match status" value="1"/>
</dbReference>
<dbReference type="Proteomes" id="UP001149411">
    <property type="component" value="Unassembled WGS sequence"/>
</dbReference>
<keyword evidence="15" id="KW-1185">Reference proteome</keyword>
<feature type="region of interest" description="Disordered" evidence="12">
    <location>
        <begin position="124"/>
        <end position="156"/>
    </location>
</feature>
<sequence>MRLKIAVLCIALLAFTLFPAAQASDTTVAHEVEKKMETSTEPVEVFVNLKKLNGLMTQRTREHQTTISQQRLIDYAESTEGIRVLKDFWITNSVLVEIDPRYDHEKLTRIDGVRSLSPNAQMGVLGSSSLGLQNSSTGSTTDRSPTTTQSVSTKSTDTTYGIQQINATDVWSQYNTQGEDVRVAILDTGVNVSHPDIELRTTDPSNPTYPGGWAEFDSNGNRVTGSEPHDTGTHGTHVTGTVGGEHTGVAPNASLMHALVVNDGSGGTYARVIAGMEWAVENDADVVSISLGGDKIQSTWIDAVENANQMGTVVIAATGNYNQGGDGRSSTPGNVYDVLGVGAVDTKLEVPGFSGGELLNTDSTWGSSAPEDWPNQYVVPDIVAAGLSVNSTSANGGYEIQSGTSMATPHVAGATALALSATGDKSPDRVTDAFALTAFGSGSEEPGTRYGHGVADALAVTEHLIDDASVSGTVVNGSGTPINDANVTVDGLRVDSTGGSYDVGLTSGSWDLEVSAPGYQDTTETVTFEQDENVRRDIQLQKTPDGNTPPKASFTYSPNSPQTSETVTFDASASSDTDGTVQGYDWDFGDGTTATGETVSHSYGSSGDYVVELTVTDGSGATDTGTETVSVQSPNQEPTASFTYSPSSPDTSDSIIFDASGSSDTDGRIQSYDWDFGDGTTDIITSDATQHLYTAPGDYTVELTVTDNEGATDTETETVSVQSSGGDNTLPMASFTYSPNSPETSDTVSFDASGSSDSDGSVVQYEWDVDGDGVIEYSSSMPTVSHSYTSSGTYTVELTVTDDDGDSVSTGKTVFIRSPNSPPTASFTYQPDSPDTSDTVSFDASGSSDSDGTITSYEWNFGDGTTAGGETRSHSYADADTFTVTLTVTDDTGATDTTTQTVSVSSSPSNSPPIAEFSITSDTPQTGETVSFDASNSSDPDGTVTSYTWNFGDGTTTTGETALHSYSTPGSYTIELTVTDDDGATASTNTTVSVSSSNTAPTASFTYSPSKPETSDTVTFDASGSLDSDGVIQSYDWDFGDGTTTTGETATHTYSNPGDYTATLTVTGDEGATDTETQAVSVSSSGNGGGGTQGDITDIQTTLSDTDGDGLDDSITVDVSVESDGGVTAVEFDAPFSLDLSETDESQAAVVQITDDQEEENVTFGSIGGYTGTYTVEGTLSDQSEGDVGNVTAWIGGVSRESASETSETRFTVESDTSPPSGSVSIDAPSTVSPNSSFEVKTSVESDGGATVVQFDAPFSLDLSETDESQAFVVSINDDQPNEMVAFGSMGHTGTYTVDVKIEDGGDEDSIEVASWIGDLDRSKADAEDTEVVGVSAEDNPSPFIDSGGQPLGELQVVQRLVRWKDDGKIDGESYGEIRLVRYLIGWNNAT</sequence>
<feature type="compositionally biased region" description="Low complexity" evidence="12">
    <location>
        <begin position="125"/>
        <end position="150"/>
    </location>
</feature>
<dbReference type="InterPro" id="IPR036852">
    <property type="entry name" value="Peptidase_S8/S53_dom_sf"/>
</dbReference>
<evidence type="ECO:0000256" key="12">
    <source>
        <dbReference type="SAM" id="MobiDB-lite"/>
    </source>
</evidence>
<feature type="active site" description="Charge relay system" evidence="9 10">
    <location>
        <position position="234"/>
    </location>
</feature>
<keyword evidence="7" id="KW-1133">Transmembrane helix</keyword>
<feature type="domain" description="PKD" evidence="13">
    <location>
        <begin position="823"/>
        <end position="911"/>
    </location>
</feature>
<dbReference type="PROSITE" id="PS50093">
    <property type="entry name" value="PKD"/>
    <property type="match status" value="6"/>
</dbReference>
<dbReference type="GO" id="GO:0006816">
    <property type="term" value="P:calcium ion transport"/>
    <property type="evidence" value="ECO:0007669"/>
    <property type="project" value="TreeGrafter"/>
</dbReference>
<evidence type="ECO:0000256" key="8">
    <source>
        <dbReference type="ARBA" id="ARBA00023136"/>
    </source>
</evidence>
<gene>
    <name evidence="14" type="ORF">EGH25_00150</name>
</gene>
<keyword evidence="4" id="KW-0677">Repeat</keyword>
<feature type="domain" description="PKD" evidence="13">
    <location>
        <begin position="731"/>
        <end position="823"/>
    </location>
</feature>
<dbReference type="SUPFAM" id="SSF49299">
    <property type="entry name" value="PKD domain"/>
    <property type="match status" value="6"/>
</dbReference>
<dbReference type="RefSeq" id="WP_266085247.1">
    <property type="nucleotide sequence ID" value="NZ_RKLV01000001.1"/>
</dbReference>
<evidence type="ECO:0000256" key="4">
    <source>
        <dbReference type="ARBA" id="ARBA00022737"/>
    </source>
</evidence>
<organism evidence="14 15">
    <name type="scientific">Halorutilus salinus</name>
    <dbReference type="NCBI Taxonomy" id="2487751"/>
    <lineage>
        <taxon>Archaea</taxon>
        <taxon>Methanobacteriati</taxon>
        <taxon>Methanobacteriota</taxon>
        <taxon>Stenosarchaea group</taxon>
        <taxon>Halobacteria</taxon>
        <taxon>Halorutilales</taxon>
        <taxon>Halorutilaceae</taxon>
        <taxon>Halorutilus</taxon>
    </lineage>
</organism>
<dbReference type="GO" id="GO:0005886">
    <property type="term" value="C:plasma membrane"/>
    <property type="evidence" value="ECO:0007669"/>
    <property type="project" value="TreeGrafter"/>
</dbReference>
<feature type="compositionally biased region" description="Low complexity" evidence="12">
    <location>
        <begin position="1094"/>
        <end position="1105"/>
    </location>
</feature>